<feature type="region of interest" description="Disordered" evidence="1">
    <location>
        <begin position="277"/>
        <end position="298"/>
    </location>
</feature>
<keyword evidence="4" id="KW-1185">Reference proteome</keyword>
<evidence type="ECO:0000259" key="2">
    <source>
        <dbReference type="Pfam" id="PF01636"/>
    </source>
</evidence>
<reference evidence="4" key="1">
    <citation type="journal article" date="2016" name="Genome Biol. Evol.">
        <title>Comparative 'omics' of the Fusarium fujikuroi species complex highlights differences in genetic potential and metabolite synthesis.</title>
        <authorList>
            <person name="Niehaus E.-M."/>
            <person name="Muensterkoetter M."/>
            <person name="Proctor R.H."/>
            <person name="Brown D.W."/>
            <person name="Sharon A."/>
            <person name="Idan Y."/>
            <person name="Oren-Young L."/>
            <person name="Sieber C.M."/>
            <person name="Novak O."/>
            <person name="Pencik A."/>
            <person name="Tarkowska D."/>
            <person name="Hromadova K."/>
            <person name="Freeman S."/>
            <person name="Maymon M."/>
            <person name="Elazar M."/>
            <person name="Youssef S.A."/>
            <person name="El-Shabrawy E.S.M."/>
            <person name="Shalaby A.B.A."/>
            <person name="Houterman P."/>
            <person name="Brock N.L."/>
            <person name="Burkhardt I."/>
            <person name="Tsavkelova E.A."/>
            <person name="Dickschat J.S."/>
            <person name="Galuszka P."/>
            <person name="Gueldener U."/>
            <person name="Tudzynski B."/>
        </authorList>
    </citation>
    <scope>NUCLEOTIDE SEQUENCE [LARGE SCALE GENOMIC DNA]</scope>
    <source>
        <strain evidence="4">MRC7560</strain>
    </source>
</reference>
<dbReference type="InterPro" id="IPR041726">
    <property type="entry name" value="ACAD10_11_N"/>
</dbReference>
<accession>A0A1L7UHV7</accession>
<dbReference type="Gene3D" id="3.90.1200.10">
    <property type="match status" value="1"/>
</dbReference>
<dbReference type="SUPFAM" id="SSF56112">
    <property type="entry name" value="Protein kinase-like (PK-like)"/>
    <property type="match status" value="1"/>
</dbReference>
<dbReference type="Proteomes" id="UP000184255">
    <property type="component" value="Unassembled WGS sequence"/>
</dbReference>
<comment type="caution">
    <text evidence="3">The sequence shown here is derived from an EMBL/GenBank/DDBJ whole genome shotgun (WGS) entry which is preliminary data.</text>
</comment>
<dbReference type="EMBL" id="FCQH01000021">
    <property type="protein sequence ID" value="CVL07983.1"/>
    <property type="molecule type" value="Genomic_DNA"/>
</dbReference>
<dbReference type="InterPro" id="IPR052898">
    <property type="entry name" value="ACAD10-like"/>
</dbReference>
<dbReference type="PANTHER" id="PTHR47829">
    <property type="entry name" value="HYDROLASE, PUTATIVE (AFU_ORTHOLOGUE AFUA_1G12880)-RELATED"/>
    <property type="match status" value="1"/>
</dbReference>
<organism evidence="3 4">
    <name type="scientific">Fusarium mangiferae</name>
    <name type="common">Mango malformation disease fungus</name>
    <dbReference type="NCBI Taxonomy" id="192010"/>
    <lineage>
        <taxon>Eukaryota</taxon>
        <taxon>Fungi</taxon>
        <taxon>Dikarya</taxon>
        <taxon>Ascomycota</taxon>
        <taxon>Pezizomycotina</taxon>
        <taxon>Sordariomycetes</taxon>
        <taxon>Hypocreomycetidae</taxon>
        <taxon>Hypocreales</taxon>
        <taxon>Nectriaceae</taxon>
        <taxon>Fusarium</taxon>
        <taxon>Fusarium fujikuroi species complex</taxon>
    </lineage>
</organism>
<sequence>MGSHQDTKTGSRHDLNNEALGSYLFSTREIPTLKLPVTTSKIGYGQSNPTYYLDDAAGTRYILRKKPIGKSISPVAHQVDREFRVLKALGSVEGFPVPKVFTLCNDSSIIGTPFYVMEFVKGRIITDSDMKELPPDERRQAWFSAIQTLAWLHSLDPDKIGLDSYGKKTGFYTRHCATWSRIESQQAAVKDAETGRPLGRAHERYDEVVRYVKENLPLDRHAIVHGDFKFDNLILHPDEPRVIAILDWELSTIGHPLMDLVFCISPFFPDYTKSGKSSLSLQDSPYKPENRAKSGIPDPDELLARYTEIVGFDMRQDNRGKDWDTAIIFHHLRGATIAHGIQARAISGQSSSSFSHLYFSKTRQAIEAALRRIKSLKDQQTGQTKL</sequence>
<dbReference type="RefSeq" id="XP_041690813.1">
    <property type="nucleotide sequence ID" value="XM_041825431.1"/>
</dbReference>
<evidence type="ECO:0000313" key="3">
    <source>
        <dbReference type="EMBL" id="CVL07983.1"/>
    </source>
</evidence>
<dbReference type="CDD" id="cd05154">
    <property type="entry name" value="ACAD10_11_N-like"/>
    <property type="match status" value="1"/>
</dbReference>
<dbReference type="PANTHER" id="PTHR47829:SF1">
    <property type="entry name" value="HAD FAMILY PHOSPHATASE"/>
    <property type="match status" value="1"/>
</dbReference>
<feature type="domain" description="Aminoglycoside phosphotransferase" evidence="2">
    <location>
        <begin position="41"/>
        <end position="269"/>
    </location>
</feature>
<dbReference type="GeneID" id="65088940"/>
<dbReference type="VEuPathDB" id="FungiDB:FMAN_09681"/>
<evidence type="ECO:0000313" key="4">
    <source>
        <dbReference type="Proteomes" id="UP000184255"/>
    </source>
</evidence>
<dbReference type="Gene3D" id="3.30.200.20">
    <property type="entry name" value="Phosphorylase Kinase, domain 1"/>
    <property type="match status" value="1"/>
</dbReference>
<dbReference type="Pfam" id="PF01636">
    <property type="entry name" value="APH"/>
    <property type="match status" value="1"/>
</dbReference>
<dbReference type="PROSITE" id="PS00108">
    <property type="entry name" value="PROTEIN_KINASE_ST"/>
    <property type="match status" value="1"/>
</dbReference>
<dbReference type="InterPro" id="IPR011009">
    <property type="entry name" value="Kinase-like_dom_sf"/>
</dbReference>
<evidence type="ECO:0000256" key="1">
    <source>
        <dbReference type="SAM" id="MobiDB-lite"/>
    </source>
</evidence>
<dbReference type="InterPro" id="IPR002575">
    <property type="entry name" value="Aminoglycoside_PTrfase"/>
</dbReference>
<dbReference type="AlphaFoldDB" id="A0A1L7UHV7"/>
<protein>
    <submittedName>
        <fullName evidence="3">Related to Phosphotransferase enzyme family domain protein</fullName>
    </submittedName>
</protein>
<name>A0A1L7UHV7_FUSMA</name>
<dbReference type="GO" id="GO:0004672">
    <property type="term" value="F:protein kinase activity"/>
    <property type="evidence" value="ECO:0007669"/>
    <property type="project" value="InterPro"/>
</dbReference>
<dbReference type="InterPro" id="IPR008271">
    <property type="entry name" value="Ser/Thr_kinase_AS"/>
</dbReference>
<gene>
    <name evidence="3" type="ORF">FMAN_09681</name>
</gene>
<proteinExistence type="predicted"/>